<reference evidence="1" key="1">
    <citation type="journal article" date="2014" name="Front. Microbiol.">
        <title>High frequency of phylogenetically diverse reductive dehalogenase-homologous genes in deep subseafloor sedimentary metagenomes.</title>
        <authorList>
            <person name="Kawai M."/>
            <person name="Futagami T."/>
            <person name="Toyoda A."/>
            <person name="Takaki Y."/>
            <person name="Nishi S."/>
            <person name="Hori S."/>
            <person name="Arai W."/>
            <person name="Tsubouchi T."/>
            <person name="Morono Y."/>
            <person name="Uchiyama I."/>
            <person name="Ito T."/>
            <person name="Fujiyama A."/>
            <person name="Inagaki F."/>
            <person name="Takami H."/>
        </authorList>
    </citation>
    <scope>NUCLEOTIDE SEQUENCE</scope>
    <source>
        <strain evidence="1">Expedition CK06-06</strain>
    </source>
</reference>
<comment type="caution">
    <text evidence="1">The sequence shown here is derived from an EMBL/GenBank/DDBJ whole genome shotgun (WGS) entry which is preliminary data.</text>
</comment>
<sequence>MQNKPNVKDAQINVNSYMKSKYEILDNWLSGKNKPNSNPIKPNLRKAKMNVNLYVIEYYRKNDDFLVRINKPNFFKSPK</sequence>
<gene>
    <name evidence="1" type="ORF">S01H1_01748</name>
</gene>
<protein>
    <submittedName>
        <fullName evidence="1">Uncharacterized protein</fullName>
    </submittedName>
</protein>
<name>X0T344_9ZZZZ</name>
<dbReference type="EMBL" id="BARS01000786">
    <property type="protein sequence ID" value="GAF82582.1"/>
    <property type="molecule type" value="Genomic_DNA"/>
</dbReference>
<accession>X0T344</accession>
<organism evidence="1">
    <name type="scientific">marine sediment metagenome</name>
    <dbReference type="NCBI Taxonomy" id="412755"/>
    <lineage>
        <taxon>unclassified sequences</taxon>
        <taxon>metagenomes</taxon>
        <taxon>ecological metagenomes</taxon>
    </lineage>
</organism>
<dbReference type="AlphaFoldDB" id="X0T344"/>
<proteinExistence type="predicted"/>
<evidence type="ECO:0000313" key="1">
    <source>
        <dbReference type="EMBL" id="GAF82582.1"/>
    </source>
</evidence>